<keyword evidence="3" id="KW-1185">Reference proteome</keyword>
<feature type="non-terminal residue" evidence="2">
    <location>
        <position position="1"/>
    </location>
</feature>
<sequence length="154" mass="16384">IAVPSRLRFTPPPSKPLLSTRLTVKDISDVEGIQTCPDSRENLRLFPPATTTALAIQTLINAGCQIIGMSQMCSTVLKQETAQSVEFLAPFNPRADRWQSPSGGSSGQGCAVAGHESVDFAVASDCRVLPSGTVIAVLISFSSNIQWTYARASC</sequence>
<name>A0A6G1JHY7_9PLEO</name>
<dbReference type="PANTHER" id="PTHR46310">
    <property type="entry name" value="AMIDASE 1"/>
    <property type="match status" value="1"/>
</dbReference>
<reference evidence="2" key="1">
    <citation type="journal article" date="2020" name="Stud. Mycol.">
        <title>101 Dothideomycetes genomes: a test case for predicting lifestyles and emergence of pathogens.</title>
        <authorList>
            <person name="Haridas S."/>
            <person name="Albert R."/>
            <person name="Binder M."/>
            <person name="Bloem J."/>
            <person name="Labutti K."/>
            <person name="Salamov A."/>
            <person name="Andreopoulos B."/>
            <person name="Baker S."/>
            <person name="Barry K."/>
            <person name="Bills G."/>
            <person name="Bluhm B."/>
            <person name="Cannon C."/>
            <person name="Castanera R."/>
            <person name="Culley D."/>
            <person name="Daum C."/>
            <person name="Ezra D."/>
            <person name="Gonzalez J."/>
            <person name="Henrissat B."/>
            <person name="Kuo A."/>
            <person name="Liang C."/>
            <person name="Lipzen A."/>
            <person name="Lutzoni F."/>
            <person name="Magnuson J."/>
            <person name="Mondo S."/>
            <person name="Nolan M."/>
            <person name="Ohm R."/>
            <person name="Pangilinan J."/>
            <person name="Park H.-J."/>
            <person name="Ramirez L."/>
            <person name="Alfaro M."/>
            <person name="Sun H."/>
            <person name="Tritt A."/>
            <person name="Yoshinaga Y."/>
            <person name="Zwiers L.-H."/>
            <person name="Turgeon B."/>
            <person name="Goodwin S."/>
            <person name="Spatafora J."/>
            <person name="Crous P."/>
            <person name="Grigoriev I."/>
        </authorList>
    </citation>
    <scope>NUCLEOTIDE SEQUENCE</scope>
    <source>
        <strain evidence="2">CBS 122367</strain>
    </source>
</reference>
<evidence type="ECO:0000313" key="2">
    <source>
        <dbReference type="EMBL" id="KAF2690058.1"/>
    </source>
</evidence>
<dbReference type="InterPro" id="IPR023631">
    <property type="entry name" value="Amidase_dom"/>
</dbReference>
<dbReference type="OrthoDB" id="5423360at2759"/>
<organism evidence="2 3">
    <name type="scientific">Lentithecium fluviatile CBS 122367</name>
    <dbReference type="NCBI Taxonomy" id="1168545"/>
    <lineage>
        <taxon>Eukaryota</taxon>
        <taxon>Fungi</taxon>
        <taxon>Dikarya</taxon>
        <taxon>Ascomycota</taxon>
        <taxon>Pezizomycotina</taxon>
        <taxon>Dothideomycetes</taxon>
        <taxon>Pleosporomycetidae</taxon>
        <taxon>Pleosporales</taxon>
        <taxon>Massarineae</taxon>
        <taxon>Lentitheciaceae</taxon>
        <taxon>Lentithecium</taxon>
    </lineage>
</organism>
<dbReference type="InterPro" id="IPR036928">
    <property type="entry name" value="AS_sf"/>
</dbReference>
<accession>A0A6G1JHY7</accession>
<evidence type="ECO:0000259" key="1">
    <source>
        <dbReference type="Pfam" id="PF01425"/>
    </source>
</evidence>
<proteinExistence type="predicted"/>
<dbReference type="PANTHER" id="PTHR46310:SF7">
    <property type="entry name" value="AMIDASE 1"/>
    <property type="match status" value="1"/>
</dbReference>
<evidence type="ECO:0000313" key="3">
    <source>
        <dbReference type="Proteomes" id="UP000799291"/>
    </source>
</evidence>
<dbReference type="AlphaFoldDB" id="A0A6G1JHY7"/>
<protein>
    <recommendedName>
        <fullName evidence="1">Amidase domain-containing protein</fullName>
    </recommendedName>
</protein>
<gene>
    <name evidence="2" type="ORF">K458DRAFT_289838</name>
</gene>
<dbReference type="Proteomes" id="UP000799291">
    <property type="component" value="Unassembled WGS sequence"/>
</dbReference>
<dbReference type="EMBL" id="MU005571">
    <property type="protein sequence ID" value="KAF2690058.1"/>
    <property type="molecule type" value="Genomic_DNA"/>
</dbReference>
<feature type="domain" description="Amidase" evidence="1">
    <location>
        <begin position="15"/>
        <end position="125"/>
    </location>
</feature>
<dbReference type="Gene3D" id="3.90.1300.10">
    <property type="entry name" value="Amidase signature (AS) domain"/>
    <property type="match status" value="1"/>
</dbReference>
<dbReference type="Pfam" id="PF01425">
    <property type="entry name" value="Amidase"/>
    <property type="match status" value="1"/>
</dbReference>
<dbReference type="SUPFAM" id="SSF75304">
    <property type="entry name" value="Amidase signature (AS) enzymes"/>
    <property type="match status" value="1"/>
</dbReference>